<comment type="caution">
    <text evidence="2">The sequence shown here is derived from an EMBL/GenBank/DDBJ whole genome shotgun (WGS) entry which is preliminary data.</text>
</comment>
<protein>
    <submittedName>
        <fullName evidence="2">Uncharacterized protein</fullName>
    </submittedName>
</protein>
<evidence type="ECO:0000256" key="1">
    <source>
        <dbReference type="SAM" id="MobiDB-lite"/>
    </source>
</evidence>
<dbReference type="EMBL" id="JAQJZL010000003">
    <property type="protein sequence ID" value="KAJ6048028.1"/>
    <property type="molecule type" value="Genomic_DNA"/>
</dbReference>
<evidence type="ECO:0000313" key="3">
    <source>
        <dbReference type="Proteomes" id="UP001219568"/>
    </source>
</evidence>
<accession>A0AAD6IHF8</accession>
<reference evidence="2" key="2">
    <citation type="submission" date="2023-01" db="EMBL/GenBank/DDBJ databases">
        <authorList>
            <person name="Petersen C."/>
        </authorList>
    </citation>
    <scope>NUCLEOTIDE SEQUENCE</scope>
    <source>
        <strain evidence="2">IBT 15450</strain>
    </source>
</reference>
<reference evidence="2" key="1">
    <citation type="journal article" date="2023" name="IMA Fungus">
        <title>Comparative genomic study of the Penicillium genus elucidates a diverse pangenome and 15 lateral gene transfer events.</title>
        <authorList>
            <person name="Petersen C."/>
            <person name="Sorensen T."/>
            <person name="Nielsen M.R."/>
            <person name="Sondergaard T.E."/>
            <person name="Sorensen J.L."/>
            <person name="Fitzpatrick D.A."/>
            <person name="Frisvad J.C."/>
            <person name="Nielsen K.L."/>
        </authorList>
    </citation>
    <scope>NUCLEOTIDE SEQUENCE</scope>
    <source>
        <strain evidence="2">IBT 15450</strain>
    </source>
</reference>
<proteinExistence type="predicted"/>
<name>A0AAD6IHF8_PENCN</name>
<dbReference type="Proteomes" id="UP001219568">
    <property type="component" value="Unassembled WGS sequence"/>
</dbReference>
<keyword evidence="3" id="KW-1185">Reference proteome</keyword>
<sequence>MDTSELHQSEFHSAINERGNRGGNHSELYFGSGKYSSAGTKLWENWDLDPVQPCGSHVTWSKKTPLASSHLHYLLTTPSLTKIYSYHRYVTLKIFI</sequence>
<feature type="region of interest" description="Disordered" evidence="1">
    <location>
        <begin position="1"/>
        <end position="23"/>
    </location>
</feature>
<evidence type="ECO:0000313" key="2">
    <source>
        <dbReference type="EMBL" id="KAJ6048028.1"/>
    </source>
</evidence>
<organism evidence="2 3">
    <name type="scientific">Penicillium canescens</name>
    <dbReference type="NCBI Taxonomy" id="5083"/>
    <lineage>
        <taxon>Eukaryota</taxon>
        <taxon>Fungi</taxon>
        <taxon>Dikarya</taxon>
        <taxon>Ascomycota</taxon>
        <taxon>Pezizomycotina</taxon>
        <taxon>Eurotiomycetes</taxon>
        <taxon>Eurotiomycetidae</taxon>
        <taxon>Eurotiales</taxon>
        <taxon>Aspergillaceae</taxon>
        <taxon>Penicillium</taxon>
    </lineage>
</organism>
<dbReference type="AlphaFoldDB" id="A0AAD6IHF8"/>
<feature type="compositionally biased region" description="Basic and acidic residues" evidence="1">
    <location>
        <begin position="1"/>
        <end position="10"/>
    </location>
</feature>
<gene>
    <name evidence="2" type="ORF">N7460_004175</name>
</gene>